<name>A0AAN7ZGN8_9COLE</name>
<dbReference type="Pfam" id="PF01825">
    <property type="entry name" value="GPS"/>
    <property type="match status" value="1"/>
</dbReference>
<sequence length="882" mass="99232">MVYEENEIITDFRGPLLNLPLKKLRVGVNRGFKLNAYFEDVDNLKGDVNFQWTCRNEKNQNCPNFKSTNSTYIEDYKFSAVGSYTIHVLAEKSSVKVSDSVEISVIGDGFVGIEVDDFATPVDPSKEIVVPVYVNGLVSGCTLKWSCLNLPGYGFVDLTKVPGHVNVQTNITLKGNEFLNEIDEYSNDTLDKDYNLLLSKPKDSWPGLGSDTTYLFRLNVTCPVADHSDSAAEQVLRHVTVTADISLSTSPIPILSTLTVSPIQGVALTTNFHFHSNGNVDVVKGTPYLYKFGYFSNNQAIFVSNVLDERSWNSVLPYIDKGVHTVLECCNTYAMCSQVNGTTVMTSLTTFSEKERRQLKIKQMIERGEYYKAFSHATSILLTYKGLKDKALITSFENFISEMATAEIKRLLQLSDGDNETWRISGSNFIRDVGLILDQISSDELLNSVVSLRNKLSKKKDVEYLSKLIGIPAINGFHHHHHHHHLRSLIRNKRETDRITVEEVKSYLVISELIITTSTDKKKVQQEKEHLVKQVDKFMVQLCAALYEKPQTVNLDLKTVSLALEKLNKNKINSYFNILRETNPWNVNGKIKLGKCFTENLSFTNHLCMGKAIFKDYFNKTSFVYMVKVYGTKHSEQVKIQDMICEAVLVLPVDKYDPLESEAKCALWRNKWDQSECKALQTPSKTIQCQCSHLGYYALEYNHIITTTTATVTTTTQKITVTTQKHHTESTEVTNPKSTTSESTQSSRLTSESVTTATVPTDSPTTTELSTTRSTAVVETQPTITEKTTDDSNIPKPTATPAENKTEIDIRERLAEVEYETVCYIIIGISVIGTCTLLYGLKRIISSNGKVYEDDSDSLKYEKLHDEELLDDFSLSNKSLSC</sequence>
<evidence type="ECO:0000256" key="5">
    <source>
        <dbReference type="SAM" id="MobiDB-lite"/>
    </source>
</evidence>
<comment type="caution">
    <text evidence="6">The sequence shown here is derived from an EMBL/GenBank/DDBJ whole genome shotgun (WGS) entry which is preliminary data.</text>
</comment>
<dbReference type="AlphaFoldDB" id="A0AAN7ZGN8"/>
<gene>
    <name evidence="6" type="ORF">RI129_006942</name>
</gene>
<keyword evidence="3" id="KW-1133">Transmembrane helix</keyword>
<reference evidence="6 7" key="1">
    <citation type="journal article" date="2024" name="Insects">
        <title>An Improved Chromosome-Level Genome Assembly of the Firefly Pyrocoelia pectoralis.</title>
        <authorList>
            <person name="Fu X."/>
            <person name="Meyer-Rochow V.B."/>
            <person name="Ballantyne L."/>
            <person name="Zhu X."/>
        </authorList>
    </citation>
    <scope>NUCLEOTIDE SEQUENCE [LARGE SCALE GENOMIC DNA]</scope>
    <source>
        <strain evidence="6">XCY_ONT2</strain>
    </source>
</reference>
<keyword evidence="7" id="KW-1185">Reference proteome</keyword>
<dbReference type="GO" id="GO:0016020">
    <property type="term" value="C:membrane"/>
    <property type="evidence" value="ECO:0007669"/>
    <property type="project" value="UniProtKB-SubCell"/>
</dbReference>
<evidence type="ECO:0000256" key="4">
    <source>
        <dbReference type="ARBA" id="ARBA00023136"/>
    </source>
</evidence>
<organism evidence="6 7">
    <name type="scientific">Pyrocoelia pectoralis</name>
    <dbReference type="NCBI Taxonomy" id="417401"/>
    <lineage>
        <taxon>Eukaryota</taxon>
        <taxon>Metazoa</taxon>
        <taxon>Ecdysozoa</taxon>
        <taxon>Arthropoda</taxon>
        <taxon>Hexapoda</taxon>
        <taxon>Insecta</taxon>
        <taxon>Pterygota</taxon>
        <taxon>Neoptera</taxon>
        <taxon>Endopterygota</taxon>
        <taxon>Coleoptera</taxon>
        <taxon>Polyphaga</taxon>
        <taxon>Elateriformia</taxon>
        <taxon>Elateroidea</taxon>
        <taxon>Lampyridae</taxon>
        <taxon>Lampyrinae</taxon>
        <taxon>Pyrocoelia</taxon>
    </lineage>
</organism>
<evidence type="ECO:0000313" key="7">
    <source>
        <dbReference type="Proteomes" id="UP001329430"/>
    </source>
</evidence>
<dbReference type="InterPro" id="IPR046338">
    <property type="entry name" value="GAIN_dom_sf"/>
</dbReference>
<keyword evidence="2" id="KW-0812">Transmembrane</keyword>
<dbReference type="Gene3D" id="2.60.220.50">
    <property type="match status" value="1"/>
</dbReference>
<feature type="region of interest" description="Disordered" evidence="5">
    <location>
        <begin position="721"/>
        <end position="778"/>
    </location>
</feature>
<feature type="compositionally biased region" description="Polar residues" evidence="5">
    <location>
        <begin position="731"/>
        <end position="752"/>
    </location>
</feature>
<feature type="compositionally biased region" description="Low complexity" evidence="5">
    <location>
        <begin position="753"/>
        <end position="775"/>
    </location>
</feature>
<dbReference type="EMBL" id="JAVRBK010000005">
    <property type="protein sequence ID" value="KAK5643097.1"/>
    <property type="molecule type" value="Genomic_DNA"/>
</dbReference>
<evidence type="ECO:0000256" key="1">
    <source>
        <dbReference type="ARBA" id="ARBA00004370"/>
    </source>
</evidence>
<keyword evidence="4" id="KW-0472">Membrane</keyword>
<evidence type="ECO:0000256" key="2">
    <source>
        <dbReference type="ARBA" id="ARBA00022692"/>
    </source>
</evidence>
<accession>A0AAN7ZGN8</accession>
<evidence type="ECO:0000313" key="6">
    <source>
        <dbReference type="EMBL" id="KAK5643097.1"/>
    </source>
</evidence>
<evidence type="ECO:0000256" key="3">
    <source>
        <dbReference type="ARBA" id="ARBA00022989"/>
    </source>
</evidence>
<protein>
    <submittedName>
        <fullName evidence="6">Uncharacterized protein</fullName>
    </submittedName>
</protein>
<dbReference type="Proteomes" id="UP001329430">
    <property type="component" value="Chromosome 5"/>
</dbReference>
<proteinExistence type="predicted"/>
<dbReference type="InterPro" id="IPR000203">
    <property type="entry name" value="GPS"/>
</dbReference>
<comment type="subcellular location">
    <subcellularLocation>
        <location evidence="1">Membrane</location>
    </subcellularLocation>
</comment>